<comment type="caution">
    <text evidence="5">The sequence shown here is derived from an EMBL/GenBank/DDBJ whole genome shotgun (WGS) entry which is preliminary data.</text>
</comment>
<dbReference type="GeneID" id="39602440"/>
<dbReference type="EC" id="3.1.1.-" evidence="3"/>
<accession>A0A443HJY9</accession>
<evidence type="ECO:0000256" key="3">
    <source>
        <dbReference type="RuleBase" id="RU361235"/>
    </source>
</evidence>
<dbReference type="InterPro" id="IPR019826">
    <property type="entry name" value="Carboxylesterase_B_AS"/>
</dbReference>
<name>A0A443HJY9_BYSSP</name>
<dbReference type="PANTHER" id="PTHR11559">
    <property type="entry name" value="CARBOXYLESTERASE"/>
    <property type="match status" value="1"/>
</dbReference>
<evidence type="ECO:0000313" key="6">
    <source>
        <dbReference type="Proteomes" id="UP000283841"/>
    </source>
</evidence>
<evidence type="ECO:0000256" key="1">
    <source>
        <dbReference type="ARBA" id="ARBA00005964"/>
    </source>
</evidence>
<dbReference type="PROSITE" id="PS00122">
    <property type="entry name" value="CARBOXYLESTERASE_B_1"/>
    <property type="match status" value="1"/>
</dbReference>
<evidence type="ECO:0000259" key="4">
    <source>
        <dbReference type="Pfam" id="PF00135"/>
    </source>
</evidence>
<dbReference type="InterPro" id="IPR050309">
    <property type="entry name" value="Type-B_Carboxylest/Lipase"/>
</dbReference>
<dbReference type="InterPro" id="IPR029058">
    <property type="entry name" value="AB_hydrolase_fold"/>
</dbReference>
<dbReference type="VEuPathDB" id="FungiDB:C8Q69DRAFT_510184"/>
<dbReference type="Proteomes" id="UP000283841">
    <property type="component" value="Unassembled WGS sequence"/>
</dbReference>
<dbReference type="GO" id="GO:0016787">
    <property type="term" value="F:hydrolase activity"/>
    <property type="evidence" value="ECO:0007669"/>
    <property type="project" value="UniProtKB-KW"/>
</dbReference>
<organism evidence="5 6">
    <name type="scientific">Byssochlamys spectabilis</name>
    <name type="common">Paecilomyces variotii</name>
    <dbReference type="NCBI Taxonomy" id="264951"/>
    <lineage>
        <taxon>Eukaryota</taxon>
        <taxon>Fungi</taxon>
        <taxon>Dikarya</taxon>
        <taxon>Ascomycota</taxon>
        <taxon>Pezizomycotina</taxon>
        <taxon>Eurotiomycetes</taxon>
        <taxon>Eurotiomycetidae</taxon>
        <taxon>Eurotiales</taxon>
        <taxon>Thermoascaceae</taxon>
        <taxon>Paecilomyces</taxon>
    </lineage>
</organism>
<dbReference type="InterPro" id="IPR002018">
    <property type="entry name" value="CarbesteraseB"/>
</dbReference>
<evidence type="ECO:0000313" key="5">
    <source>
        <dbReference type="EMBL" id="RWQ92056.1"/>
    </source>
</evidence>
<sequence>MATLRTTSLGEIRGKTADGVTQYLGVKYASLRNRLADAELVETREGDVLDATKDGPTVPSFHFGCDLEQSAIQHTLPKKELPQSDLDGLNLNIAVPEGTTSASKLPVFLFIHGGGFAIGANSWPQFDWARLVKLSAEKGFPIVAVSMNYRLGPFGFLTSEELRKAGYKANNGIRDQRVAMQWVQKHISDFGGDPNNVTLAGMSAGGASVTIHLLSDQPLFKRAIAMSGTYLLLPPVEYNAQEENYKAAIAALGLEDKTVEERIKVLLETPAQEVITKLPPSIALTPAVDGDLIPSGISFSQTEDRNSKVLRAKEWCKDLLIGDAQIDASITAFLRSDRKTDAAKKFVSAIRSVLSTYPQEAEEILQQYGVKEDMSDDEAFVGVINFSNDISFFAPVLTFVKGWEGNAYVYYFNEGNPWEGPWKGRASHIVDLAYFFQNYREFLTPAQQAVATALAEDFFKFCHGVAPWPAVKGGNLGGGFAARVYGPSDEKPATSVVTQPYGGETMRRSILLDYADKIPLDLFVKVWDRYFAE</sequence>
<dbReference type="STRING" id="264951.A0A443HJY9"/>
<reference evidence="5 6" key="1">
    <citation type="journal article" date="2018" name="Front. Microbiol.">
        <title>Genomic and genetic insights into a cosmopolitan fungus, Paecilomyces variotii (Eurotiales).</title>
        <authorList>
            <person name="Urquhart A.S."/>
            <person name="Mondo S.J."/>
            <person name="Makela M.R."/>
            <person name="Hane J.K."/>
            <person name="Wiebenga A."/>
            <person name="He G."/>
            <person name="Mihaltcheva S."/>
            <person name="Pangilinan J."/>
            <person name="Lipzen A."/>
            <person name="Barry K."/>
            <person name="de Vries R.P."/>
            <person name="Grigoriev I.V."/>
            <person name="Idnurm A."/>
        </authorList>
    </citation>
    <scope>NUCLEOTIDE SEQUENCE [LARGE SCALE GENOMIC DNA]</scope>
    <source>
        <strain evidence="5 6">CBS 101075</strain>
    </source>
</reference>
<keyword evidence="6" id="KW-1185">Reference proteome</keyword>
<dbReference type="SUPFAM" id="SSF53474">
    <property type="entry name" value="alpha/beta-Hydrolases"/>
    <property type="match status" value="1"/>
</dbReference>
<proteinExistence type="inferred from homology"/>
<dbReference type="Pfam" id="PF00135">
    <property type="entry name" value="COesterase"/>
    <property type="match status" value="1"/>
</dbReference>
<comment type="similarity">
    <text evidence="1 3">Belongs to the type-B carboxylesterase/lipase family.</text>
</comment>
<protein>
    <recommendedName>
        <fullName evidence="3">Carboxylic ester hydrolase</fullName>
        <ecNumber evidence="3">3.1.1.-</ecNumber>
    </recommendedName>
</protein>
<feature type="domain" description="Carboxylesterase type B" evidence="4">
    <location>
        <begin position="5"/>
        <end position="441"/>
    </location>
</feature>
<evidence type="ECO:0000256" key="2">
    <source>
        <dbReference type="ARBA" id="ARBA00022801"/>
    </source>
</evidence>
<keyword evidence="2 3" id="KW-0378">Hydrolase</keyword>
<gene>
    <name evidence="5" type="ORF">C8Q69DRAFT_510184</name>
</gene>
<dbReference type="RefSeq" id="XP_028481701.1">
    <property type="nucleotide sequence ID" value="XM_028633163.1"/>
</dbReference>
<dbReference type="AlphaFoldDB" id="A0A443HJY9"/>
<dbReference type="Gene3D" id="3.40.50.1820">
    <property type="entry name" value="alpha/beta hydrolase"/>
    <property type="match status" value="1"/>
</dbReference>
<dbReference type="EMBL" id="RCNU01000014">
    <property type="protein sequence ID" value="RWQ92056.1"/>
    <property type="molecule type" value="Genomic_DNA"/>
</dbReference>